<sequence>IAAIGKVTLDSKAAIEKAEKAYADLTKAQQKLVEKKADLDAARAAYEDLVAAKAVDDKIAAIGKVTLDSKAAIEKAEKAYADLTKAQQKLVEKKADLDAARAAYEALVAAKADQDAAKAVDDKIAAVGKVTVDSKSKIDAARNAYNKLTDSQKKLVSKYNVLTAAEATYKDLTTGVKGFVNRLYKNILGRNADEAGLNAWVKVLNEGKEGGSETVANFVFSKEYESRKVSDEEFVTTMYKTILGRNPDKAGLDAWVSKLTTGMTRRYVVAGFTNSDEFAKLCKSYGIKVGSFVSNEIADQNDMATSFVSRLYTQVLGRKWDRDGLNAWTAQLVNHETGAGQLSKGFFFSQELLKKNLTSREFVTLCYRTYLDRNPDQAGLDAWVKLMNEGSSMEEILDGFIGSQEFTNMCARYGIDR</sequence>
<name>A0AAE3EAQ8_9FIRM</name>
<feature type="coiled-coil region" evidence="1">
    <location>
        <begin position="15"/>
        <end position="45"/>
    </location>
</feature>
<evidence type="ECO:0000313" key="4">
    <source>
        <dbReference type="Proteomes" id="UP001198182"/>
    </source>
</evidence>
<evidence type="ECO:0000259" key="2">
    <source>
        <dbReference type="Pfam" id="PF13946"/>
    </source>
</evidence>
<keyword evidence="1" id="KW-0175">Coiled coil</keyword>
<accession>A0AAE3EAQ8</accession>
<dbReference type="InterPro" id="IPR038255">
    <property type="entry name" value="PBS_linker_sf"/>
</dbReference>
<feature type="domain" description="DUF4214" evidence="2">
    <location>
        <begin position="346"/>
        <end position="409"/>
    </location>
</feature>
<dbReference type="Pfam" id="PF13946">
    <property type="entry name" value="DUF4214"/>
    <property type="match status" value="2"/>
</dbReference>
<dbReference type="Proteomes" id="UP001198182">
    <property type="component" value="Unassembled WGS sequence"/>
</dbReference>
<dbReference type="Gene3D" id="1.10.3130.20">
    <property type="entry name" value="Phycobilisome linker domain"/>
    <property type="match status" value="2"/>
</dbReference>
<dbReference type="InterPro" id="IPR025282">
    <property type="entry name" value="DUF4214"/>
</dbReference>
<feature type="domain" description="DUF4214" evidence="2">
    <location>
        <begin position="217"/>
        <end position="281"/>
    </location>
</feature>
<organism evidence="3 4">
    <name type="scientific">Hominifimenecus microfluidus</name>
    <dbReference type="NCBI Taxonomy" id="2885348"/>
    <lineage>
        <taxon>Bacteria</taxon>
        <taxon>Bacillati</taxon>
        <taxon>Bacillota</taxon>
        <taxon>Clostridia</taxon>
        <taxon>Lachnospirales</taxon>
        <taxon>Lachnospiraceae</taxon>
        <taxon>Hominifimenecus</taxon>
    </lineage>
</organism>
<evidence type="ECO:0000256" key="1">
    <source>
        <dbReference type="SAM" id="Coils"/>
    </source>
</evidence>
<feature type="coiled-coil region" evidence="1">
    <location>
        <begin position="73"/>
        <end position="103"/>
    </location>
</feature>
<dbReference type="RefSeq" id="WP_308453894.1">
    <property type="nucleotide sequence ID" value="NZ_JAJEQR010000028.1"/>
</dbReference>
<proteinExistence type="predicted"/>
<protein>
    <submittedName>
        <fullName evidence="3">DUF4214 domain-containing protein</fullName>
    </submittedName>
</protein>
<dbReference type="AlphaFoldDB" id="A0AAE3EAQ8"/>
<feature type="non-terminal residue" evidence="3">
    <location>
        <position position="1"/>
    </location>
</feature>
<comment type="caution">
    <text evidence="3">The sequence shown here is derived from an EMBL/GenBank/DDBJ whole genome shotgun (WGS) entry which is preliminary data.</text>
</comment>
<gene>
    <name evidence="3" type="ORF">LKD81_10260</name>
</gene>
<dbReference type="EMBL" id="JAJEQR010000028">
    <property type="protein sequence ID" value="MCC2231374.1"/>
    <property type="molecule type" value="Genomic_DNA"/>
</dbReference>
<keyword evidence="4" id="KW-1185">Reference proteome</keyword>
<evidence type="ECO:0000313" key="3">
    <source>
        <dbReference type="EMBL" id="MCC2231374.1"/>
    </source>
</evidence>
<reference evidence="3" key="1">
    <citation type="submission" date="2021-10" db="EMBL/GenBank/DDBJ databases">
        <title>Anaerobic single-cell dispensing facilitates the cultivation of human gut bacteria.</title>
        <authorList>
            <person name="Afrizal A."/>
        </authorList>
    </citation>
    <scope>NUCLEOTIDE SEQUENCE</scope>
    <source>
        <strain evidence="3">CLA-AA-H215</strain>
    </source>
</reference>